<feature type="domain" description="DUF1722" evidence="1">
    <location>
        <begin position="195"/>
        <end position="311"/>
    </location>
</feature>
<name>A0A0F9XSX3_9ZZZZ</name>
<proteinExistence type="predicted"/>
<dbReference type="PANTHER" id="PTHR30087:SF0">
    <property type="entry name" value="INNER MEMBRANE PROTEIN"/>
    <property type="match status" value="1"/>
</dbReference>
<dbReference type="AlphaFoldDB" id="A0A0F9XSX3"/>
<organism evidence="2">
    <name type="scientific">marine sediment metagenome</name>
    <dbReference type="NCBI Taxonomy" id="412755"/>
    <lineage>
        <taxon>unclassified sequences</taxon>
        <taxon>metagenomes</taxon>
        <taxon>ecological metagenomes</taxon>
    </lineage>
</organism>
<sequence>MSMPANPPIPIGISQCLLGSHVRFNGSHKRSSLCTDVLAEHFELIPFCPEVAIGLGTPRDPIRLVGAPAAPKVLGSKDLQLDVTAPLKRYGQQISSDRKDLCGFILMQKSPSCGMERVKVYLENGNPAAGTGTGVFAAELMAGNPLLPIEEEGRLHDPVIRENFVTRVIAYADWKNLASEEISTKGLLDFHTRHKYLLLAHHPAHYRAMGALLSNLKQADLTELADRYASLLMAALRTRASRGSHGNVLEHLAGHFKRALCKAERSELRTLIGQYRSGMIPLIVPITLLKHHLLNHPDPFLLRQVYLQPYPAELSLRNAI</sequence>
<reference evidence="2" key="1">
    <citation type="journal article" date="2015" name="Nature">
        <title>Complex archaea that bridge the gap between prokaryotes and eukaryotes.</title>
        <authorList>
            <person name="Spang A."/>
            <person name="Saw J.H."/>
            <person name="Jorgensen S.L."/>
            <person name="Zaremba-Niedzwiedzka K."/>
            <person name="Martijn J."/>
            <person name="Lind A.E."/>
            <person name="van Eijk R."/>
            <person name="Schleper C."/>
            <person name="Guy L."/>
            <person name="Ettema T.J."/>
        </authorList>
    </citation>
    <scope>NUCLEOTIDE SEQUENCE</scope>
</reference>
<gene>
    <name evidence="2" type="ORF">LCGC14_0178300</name>
</gene>
<dbReference type="Pfam" id="PF04463">
    <property type="entry name" value="2-thiour_desulf"/>
    <property type="match status" value="1"/>
</dbReference>
<dbReference type="EMBL" id="LAZR01000071">
    <property type="protein sequence ID" value="KKN95303.1"/>
    <property type="molecule type" value="Genomic_DNA"/>
</dbReference>
<dbReference type="InterPro" id="IPR013560">
    <property type="entry name" value="DUF1722"/>
</dbReference>
<dbReference type="InterPro" id="IPR017087">
    <property type="entry name" value="UCP037004"/>
</dbReference>
<dbReference type="PIRSF" id="PIRSF037004">
    <property type="entry name" value="UCP037004"/>
    <property type="match status" value="1"/>
</dbReference>
<evidence type="ECO:0000313" key="2">
    <source>
        <dbReference type="EMBL" id="KKN95303.1"/>
    </source>
</evidence>
<comment type="caution">
    <text evidence="2">The sequence shown here is derived from an EMBL/GenBank/DDBJ whole genome shotgun (WGS) entry which is preliminary data.</text>
</comment>
<accession>A0A0F9XSX3</accession>
<dbReference type="PANTHER" id="PTHR30087">
    <property type="entry name" value="INNER MEMBRANE PROTEIN"/>
    <property type="match status" value="1"/>
</dbReference>
<protein>
    <recommendedName>
        <fullName evidence="1">DUF1722 domain-containing protein</fullName>
    </recommendedName>
</protein>
<dbReference type="InterPro" id="IPR007553">
    <property type="entry name" value="2-thiour_desulf"/>
</dbReference>
<dbReference type="Pfam" id="PF08349">
    <property type="entry name" value="DUF1722"/>
    <property type="match status" value="1"/>
</dbReference>
<evidence type="ECO:0000259" key="1">
    <source>
        <dbReference type="Pfam" id="PF08349"/>
    </source>
</evidence>